<dbReference type="EMBL" id="CACRUH010000068">
    <property type="protein sequence ID" value="VYU71455.1"/>
    <property type="molecule type" value="Genomic_DNA"/>
</dbReference>
<dbReference type="InterPro" id="IPR046240">
    <property type="entry name" value="DUF6273"/>
</dbReference>
<name>A0A6N3H3Z7_9FIRM</name>
<evidence type="ECO:0000313" key="2">
    <source>
        <dbReference type="EMBL" id="VYU71455.1"/>
    </source>
</evidence>
<protein>
    <recommendedName>
        <fullName evidence="1">DUF6273 domain-containing protein</fullName>
    </recommendedName>
</protein>
<dbReference type="InterPro" id="IPR045933">
    <property type="entry name" value="DUF6353"/>
</dbReference>
<evidence type="ECO:0000259" key="1">
    <source>
        <dbReference type="Pfam" id="PF19789"/>
    </source>
</evidence>
<dbReference type="RefSeq" id="WP_421800878.1">
    <property type="nucleotide sequence ID" value="NZ_CACRUH010000068.1"/>
</dbReference>
<dbReference type="Pfam" id="PF19789">
    <property type="entry name" value="DUF6273"/>
    <property type="match status" value="1"/>
</dbReference>
<dbReference type="Pfam" id="PF19880">
    <property type="entry name" value="DUF6353"/>
    <property type="match status" value="1"/>
</dbReference>
<feature type="domain" description="DUF6273" evidence="1">
    <location>
        <begin position="40"/>
        <end position="182"/>
    </location>
</feature>
<gene>
    <name evidence="2" type="ORF">CHLFYP18_02259</name>
</gene>
<dbReference type="AlphaFoldDB" id="A0A6N3H3Z7"/>
<organism evidence="2">
    <name type="scientific">Hungatella hathewayi</name>
    <dbReference type="NCBI Taxonomy" id="154046"/>
    <lineage>
        <taxon>Bacteria</taxon>
        <taxon>Bacillati</taxon>
        <taxon>Bacillota</taxon>
        <taxon>Clostridia</taxon>
        <taxon>Lachnospirales</taxon>
        <taxon>Lachnospiraceae</taxon>
        <taxon>Hungatella</taxon>
    </lineage>
</organism>
<reference evidence="2" key="1">
    <citation type="submission" date="2019-11" db="EMBL/GenBank/DDBJ databases">
        <authorList>
            <person name="Feng L."/>
        </authorList>
    </citation>
    <scope>NUCLEOTIDE SEQUENCE</scope>
    <source>
        <strain evidence="2">ChathewayiLFYP18</strain>
    </source>
</reference>
<sequence>MKVLRKQEIETANIQVGDQIVIPLAELGEFTATAHKVTDEGVMFIFDEYVTCRPMNNCSTNKGGFEKSDLKKWMDTVLFMAFPEELRDKIYGLTIPTVGQIVGHEDEWDNKNLEPDSDEQLPLMKECKNRIACFEDQLTWGWLRNATKEEFSSAYFAGVYYGGYANYGNASGSHGVRPEFWLVKQESRGPVPRRSGRYPWGFDAGSEDILHYCQNDVMVTKEAVLKMEIWNKENEIDTLIWRNEIMKKSNISKVLSSVRTSMAKHSPEILTGIGIAGMITTTVMAVRATPKALILIEDRKEEIGAEELEVADVVKTTWFCYIPAVITGTLSIACLIGASSVNAKRNAALATAYTLSESALKDYQGKVVEMFGEKKHETVKDAIAKDKIEKNPVVTREIIITEKGNTLCYDAISGRYFKGDIDKIKKAECELNRRMRDEMYVSLNDFYYEVGLDNIKIGDELGWNIDNGYIDLSFSSQLTSDGTPCLVIDYSIAPRYNFSELM</sequence>
<proteinExistence type="predicted"/>
<accession>A0A6N3H3Z7</accession>